<accession>A0A915NHV2</accession>
<dbReference type="AlphaFoldDB" id="A0A915NHV2"/>
<dbReference type="Proteomes" id="UP000887560">
    <property type="component" value="Unplaced"/>
</dbReference>
<dbReference type="WBParaSite" id="scf7180000418813.g2959">
    <property type="protein sequence ID" value="scf7180000418813.g2959"/>
    <property type="gene ID" value="scf7180000418813.g2959"/>
</dbReference>
<organism evidence="2 3">
    <name type="scientific">Meloidogyne floridensis</name>
    <dbReference type="NCBI Taxonomy" id="298350"/>
    <lineage>
        <taxon>Eukaryota</taxon>
        <taxon>Metazoa</taxon>
        <taxon>Ecdysozoa</taxon>
        <taxon>Nematoda</taxon>
        <taxon>Chromadorea</taxon>
        <taxon>Rhabditida</taxon>
        <taxon>Tylenchina</taxon>
        <taxon>Tylenchomorpha</taxon>
        <taxon>Tylenchoidea</taxon>
        <taxon>Meloidogynidae</taxon>
        <taxon>Meloidogyninae</taxon>
        <taxon>Meloidogyne</taxon>
    </lineage>
</organism>
<evidence type="ECO:0000256" key="1">
    <source>
        <dbReference type="SAM" id="MobiDB-lite"/>
    </source>
</evidence>
<sequence>MPSDLVNRSIKSELISESLNAPLISQPNNAKGKVKTPIIKREIREEIPEQKRRTEKRKLHHTEEGYPDVPVKKRKLRIINNWAQKRPSKTNIQRKIWAHRKQHTLTKQKEGEKGSIEKHIITGSGGISSFDKKVIHWIACTQASFSDINNPTTHALFMSNNPLQKLNDESVY</sequence>
<feature type="region of interest" description="Disordered" evidence="1">
    <location>
        <begin position="45"/>
        <end position="64"/>
    </location>
</feature>
<reference evidence="3" key="1">
    <citation type="submission" date="2022-11" db="UniProtKB">
        <authorList>
            <consortium name="WormBaseParasite"/>
        </authorList>
    </citation>
    <scope>IDENTIFICATION</scope>
</reference>
<keyword evidence="2" id="KW-1185">Reference proteome</keyword>
<proteinExistence type="predicted"/>
<evidence type="ECO:0000313" key="2">
    <source>
        <dbReference type="Proteomes" id="UP000887560"/>
    </source>
</evidence>
<protein>
    <submittedName>
        <fullName evidence="3">Uncharacterized protein</fullName>
    </submittedName>
</protein>
<name>A0A915NHV2_9BILA</name>
<evidence type="ECO:0000313" key="3">
    <source>
        <dbReference type="WBParaSite" id="scf7180000418813.g2959"/>
    </source>
</evidence>